<gene>
    <name evidence="2" type="ORF">LZG35_06935</name>
</gene>
<dbReference type="PANTHER" id="PTHR30092">
    <property type="entry name" value="INNER MEMBRANE PROTEIN CRED"/>
    <property type="match status" value="1"/>
</dbReference>
<keyword evidence="1" id="KW-1133">Transmembrane helix</keyword>
<dbReference type="AlphaFoldDB" id="A0A9Q3W0D8"/>
<dbReference type="RefSeq" id="WP_233925560.1">
    <property type="nucleotide sequence ID" value="NZ_JAJVKT010000006.1"/>
</dbReference>
<feature type="transmembrane region" description="Helical" evidence="1">
    <location>
        <begin position="388"/>
        <end position="407"/>
    </location>
</feature>
<reference evidence="2" key="1">
    <citation type="submission" date="2022-01" db="EMBL/GenBank/DDBJ databases">
        <authorList>
            <person name="Karlyshev A.V."/>
            <person name="Jaspars M."/>
        </authorList>
    </citation>
    <scope>NUCLEOTIDE SEQUENCE</scope>
    <source>
        <strain evidence="2">AGSA3-2</strain>
    </source>
</reference>
<keyword evidence="3" id="KW-1185">Reference proteome</keyword>
<dbReference type="PIRSF" id="PIRSF004548">
    <property type="entry name" value="CreD"/>
    <property type="match status" value="1"/>
</dbReference>
<keyword evidence="1" id="KW-0472">Membrane</keyword>
<dbReference type="Proteomes" id="UP001107961">
    <property type="component" value="Unassembled WGS sequence"/>
</dbReference>
<feature type="transmembrane region" description="Helical" evidence="1">
    <location>
        <begin position="337"/>
        <end position="356"/>
    </location>
</feature>
<feature type="transmembrane region" description="Helical" evidence="1">
    <location>
        <begin position="362"/>
        <end position="381"/>
    </location>
</feature>
<sequence length="449" mass="49429">MASYSPLRKILMICGLMLVLVGPLLMIQVKIDERQNRARLVSYEISNQFAKEQTLVGPLLMVPRVREYWATESTRDATEEEAVSPRRKLRRDLDRYLPDTLDIQGNLQSRMLYRGIYGTPVYQSVIELEARFPTEWLQAAKADASIVSSGTPLLVFRVGDLRGLVERPALRIGERTLPLVEPASMPSVLQGGGVVAAPLPEDLSGPFTVRLRLNLNGSTSLAALPMAKETRMTLRGDWPHPSFSGLMLPAEREVSEDGFIGRWQTNSLAASSAIDCLQSDGHCRDDSQLLRVDLVQPVTGLLSSERALKYSFLIVGLTFAAFFLFEVMRRVAMHPMQYLLVGLALAMFYLLLVALGEHVDFVWAYVSGAVACVGLIGVYLSAVLKSKLAGWGFALAQLIVLGLLFGILMAEDYALLMGSLLLFAALAAVMILTRRVDWHGLAQRGGTSS</sequence>
<dbReference type="Pfam" id="PF06123">
    <property type="entry name" value="CreD"/>
    <property type="match status" value="1"/>
</dbReference>
<dbReference type="InterPro" id="IPR010364">
    <property type="entry name" value="Uncharacterised_IM_CreD"/>
</dbReference>
<organism evidence="2 3">
    <name type="scientific">Alloalcanivorax xenomutans</name>
    <dbReference type="NCBI Taxonomy" id="1094342"/>
    <lineage>
        <taxon>Bacteria</taxon>
        <taxon>Pseudomonadati</taxon>
        <taxon>Pseudomonadota</taxon>
        <taxon>Gammaproteobacteria</taxon>
        <taxon>Oceanospirillales</taxon>
        <taxon>Alcanivoracaceae</taxon>
        <taxon>Alloalcanivorax</taxon>
    </lineage>
</organism>
<accession>A0A9Q3W0D8</accession>
<evidence type="ECO:0000256" key="1">
    <source>
        <dbReference type="SAM" id="Phobius"/>
    </source>
</evidence>
<dbReference type="NCBIfam" id="NF008712">
    <property type="entry name" value="PRK11715.1-1"/>
    <property type="match status" value="1"/>
</dbReference>
<evidence type="ECO:0000313" key="3">
    <source>
        <dbReference type="Proteomes" id="UP001107961"/>
    </source>
</evidence>
<dbReference type="GO" id="GO:0005886">
    <property type="term" value="C:plasma membrane"/>
    <property type="evidence" value="ECO:0007669"/>
    <property type="project" value="TreeGrafter"/>
</dbReference>
<feature type="transmembrane region" description="Helical" evidence="1">
    <location>
        <begin position="413"/>
        <end position="433"/>
    </location>
</feature>
<dbReference type="PANTHER" id="PTHR30092:SF0">
    <property type="entry name" value="INNER MEMBRANE PROTEIN CRED"/>
    <property type="match status" value="1"/>
</dbReference>
<keyword evidence="1" id="KW-0812">Transmembrane</keyword>
<feature type="transmembrane region" description="Helical" evidence="1">
    <location>
        <begin position="307"/>
        <end position="325"/>
    </location>
</feature>
<protein>
    <submittedName>
        <fullName evidence="2">Cell envelope integrity protein CreD</fullName>
    </submittedName>
</protein>
<evidence type="ECO:0000313" key="2">
    <source>
        <dbReference type="EMBL" id="MCE7508370.1"/>
    </source>
</evidence>
<dbReference type="EMBL" id="JAJVKT010000006">
    <property type="protein sequence ID" value="MCE7508370.1"/>
    <property type="molecule type" value="Genomic_DNA"/>
</dbReference>
<proteinExistence type="predicted"/>
<comment type="caution">
    <text evidence="2">The sequence shown here is derived from an EMBL/GenBank/DDBJ whole genome shotgun (WGS) entry which is preliminary data.</text>
</comment>
<name>A0A9Q3W0D8_9GAMM</name>